<reference evidence="1 2" key="2">
    <citation type="submission" date="2018-11" db="EMBL/GenBank/DDBJ databases">
        <authorList>
            <consortium name="Pathogen Informatics"/>
        </authorList>
    </citation>
    <scope>NUCLEOTIDE SEQUENCE [LARGE SCALE GENOMIC DNA]</scope>
</reference>
<accession>A0A0N4XY53</accession>
<evidence type="ECO:0000313" key="1">
    <source>
        <dbReference type="EMBL" id="VDL71575.1"/>
    </source>
</evidence>
<protein>
    <submittedName>
        <fullName evidence="3">N-acetylmuramoyl-L-alanine amidase</fullName>
    </submittedName>
</protein>
<proteinExistence type="predicted"/>
<evidence type="ECO:0000313" key="3">
    <source>
        <dbReference type="WBParaSite" id="NBR_0000798501-mRNA-1"/>
    </source>
</evidence>
<dbReference type="Proteomes" id="UP000271162">
    <property type="component" value="Unassembled WGS sequence"/>
</dbReference>
<dbReference type="EMBL" id="UYSL01019950">
    <property type="protein sequence ID" value="VDL71575.1"/>
    <property type="molecule type" value="Genomic_DNA"/>
</dbReference>
<dbReference type="WBParaSite" id="NBR_0000798501-mRNA-1">
    <property type="protein sequence ID" value="NBR_0000798501-mRNA-1"/>
    <property type="gene ID" value="NBR_0000798501"/>
</dbReference>
<keyword evidence="2" id="KW-1185">Reference proteome</keyword>
<gene>
    <name evidence="1" type="ORF">NBR_LOCUS7986</name>
</gene>
<evidence type="ECO:0000313" key="2">
    <source>
        <dbReference type="Proteomes" id="UP000271162"/>
    </source>
</evidence>
<dbReference type="AlphaFoldDB" id="A0A0N4XY53"/>
<reference evidence="3" key="1">
    <citation type="submission" date="2017-02" db="UniProtKB">
        <authorList>
            <consortium name="WormBaseParasite"/>
        </authorList>
    </citation>
    <scope>IDENTIFICATION</scope>
</reference>
<organism evidence="3">
    <name type="scientific">Nippostrongylus brasiliensis</name>
    <name type="common">Rat hookworm</name>
    <dbReference type="NCBI Taxonomy" id="27835"/>
    <lineage>
        <taxon>Eukaryota</taxon>
        <taxon>Metazoa</taxon>
        <taxon>Ecdysozoa</taxon>
        <taxon>Nematoda</taxon>
        <taxon>Chromadorea</taxon>
        <taxon>Rhabditida</taxon>
        <taxon>Rhabditina</taxon>
        <taxon>Rhabditomorpha</taxon>
        <taxon>Strongyloidea</taxon>
        <taxon>Heligmosomidae</taxon>
        <taxon>Nippostrongylus</taxon>
    </lineage>
</organism>
<sequence length="110" mass="12508">MGLTYVVYTFINTSSSVVIRDLKTLNKNCPRPAEARTIRNPSYNLAVSKDGLLFEIDQSMPHCLGVKTGDKPRRIDEITMSYLALSYQQLLDSKINSYQHEKNLIKTVVK</sequence>
<name>A0A0N4XY53_NIPBR</name>